<dbReference type="Pfam" id="PF09685">
    <property type="entry name" value="MamF_MmsF"/>
    <property type="match status" value="1"/>
</dbReference>
<evidence type="ECO:0000313" key="6">
    <source>
        <dbReference type="EMBL" id="TCS86849.1"/>
    </source>
</evidence>
<dbReference type="EMBL" id="SMAD01000006">
    <property type="protein sequence ID" value="TCS86849.1"/>
    <property type="molecule type" value="Genomic_DNA"/>
</dbReference>
<evidence type="ECO:0000256" key="5">
    <source>
        <dbReference type="SAM" id="Phobius"/>
    </source>
</evidence>
<keyword evidence="7" id="KW-1185">Reference proteome</keyword>
<reference evidence="6 7" key="1">
    <citation type="submission" date="2019-03" db="EMBL/GenBank/DDBJ databases">
        <title>Genomic Encyclopedia of Type Strains, Phase IV (KMG-IV): sequencing the most valuable type-strain genomes for metagenomic binning, comparative biology and taxonomic classification.</title>
        <authorList>
            <person name="Goeker M."/>
        </authorList>
    </citation>
    <scope>NUCLEOTIDE SEQUENCE [LARGE SCALE GENOMIC DNA]</scope>
    <source>
        <strain evidence="6 7">DSM 21100</strain>
    </source>
</reference>
<evidence type="ECO:0000256" key="3">
    <source>
        <dbReference type="ARBA" id="ARBA00022989"/>
    </source>
</evidence>
<dbReference type="AlphaFoldDB" id="A0A4R3KRS4"/>
<dbReference type="OrthoDB" id="1357763at2"/>
<sequence>MSDQTPPPWNSVNSDDRLFAVFAHLGTIIASFLVPLIIWLVKKDDSAFVDHHGKEALNFQITIFLGYIAGGLLAPFLIGIPILFACWILSLVCAIMAAIKANEGKPYRYPISWRIIK</sequence>
<keyword evidence="4 5" id="KW-0472">Membrane</keyword>
<name>A0A4R3KRS4_9SPHI</name>
<evidence type="ECO:0000256" key="2">
    <source>
        <dbReference type="ARBA" id="ARBA00022692"/>
    </source>
</evidence>
<dbReference type="InterPro" id="IPR019109">
    <property type="entry name" value="MamF_MmsF"/>
</dbReference>
<accession>A0A4R3KRS4</accession>
<feature type="transmembrane region" description="Helical" evidence="5">
    <location>
        <begin position="80"/>
        <end position="99"/>
    </location>
</feature>
<feature type="transmembrane region" description="Helical" evidence="5">
    <location>
        <begin position="20"/>
        <end position="41"/>
    </location>
</feature>
<keyword evidence="3 5" id="KW-1133">Transmembrane helix</keyword>
<protein>
    <recommendedName>
        <fullName evidence="8">Tic20 family protein</fullName>
    </recommendedName>
</protein>
<evidence type="ECO:0000256" key="1">
    <source>
        <dbReference type="ARBA" id="ARBA00004141"/>
    </source>
</evidence>
<proteinExistence type="predicted"/>
<gene>
    <name evidence="6" type="ORF">EDD80_106160</name>
</gene>
<keyword evidence="2 5" id="KW-0812">Transmembrane</keyword>
<comment type="subcellular location">
    <subcellularLocation>
        <location evidence="1">Membrane</location>
        <topology evidence="1">Multi-pass membrane protein</topology>
    </subcellularLocation>
</comment>
<evidence type="ECO:0000256" key="4">
    <source>
        <dbReference type="ARBA" id="ARBA00023136"/>
    </source>
</evidence>
<dbReference type="RefSeq" id="WP_132129408.1">
    <property type="nucleotide sequence ID" value="NZ_CP042432.1"/>
</dbReference>
<evidence type="ECO:0000313" key="7">
    <source>
        <dbReference type="Proteomes" id="UP000295807"/>
    </source>
</evidence>
<comment type="caution">
    <text evidence="6">The sequence shown here is derived from an EMBL/GenBank/DDBJ whole genome shotgun (WGS) entry which is preliminary data.</text>
</comment>
<organism evidence="6 7">
    <name type="scientific">Anseongella ginsenosidimutans</name>
    <dbReference type="NCBI Taxonomy" id="496056"/>
    <lineage>
        <taxon>Bacteria</taxon>
        <taxon>Pseudomonadati</taxon>
        <taxon>Bacteroidota</taxon>
        <taxon>Sphingobacteriia</taxon>
        <taxon>Sphingobacteriales</taxon>
        <taxon>Sphingobacteriaceae</taxon>
        <taxon>Anseongella</taxon>
    </lineage>
</organism>
<dbReference type="Proteomes" id="UP000295807">
    <property type="component" value="Unassembled WGS sequence"/>
</dbReference>
<feature type="transmembrane region" description="Helical" evidence="5">
    <location>
        <begin position="56"/>
        <end position="74"/>
    </location>
</feature>
<evidence type="ECO:0008006" key="8">
    <source>
        <dbReference type="Google" id="ProtNLM"/>
    </source>
</evidence>